<dbReference type="AlphaFoldDB" id="A0A645FQC6"/>
<proteinExistence type="predicted"/>
<accession>A0A645FQC6</accession>
<organism evidence="1">
    <name type="scientific">bioreactor metagenome</name>
    <dbReference type="NCBI Taxonomy" id="1076179"/>
    <lineage>
        <taxon>unclassified sequences</taxon>
        <taxon>metagenomes</taxon>
        <taxon>ecological metagenomes</taxon>
    </lineage>
</organism>
<comment type="caution">
    <text evidence="1">The sequence shown here is derived from an EMBL/GenBank/DDBJ whole genome shotgun (WGS) entry which is preliminary data.</text>
</comment>
<dbReference type="EMBL" id="VSSQ01061007">
    <property type="protein sequence ID" value="MPN14383.1"/>
    <property type="molecule type" value="Genomic_DNA"/>
</dbReference>
<reference evidence="1" key="1">
    <citation type="submission" date="2019-08" db="EMBL/GenBank/DDBJ databases">
        <authorList>
            <person name="Kucharzyk K."/>
            <person name="Murdoch R.W."/>
            <person name="Higgins S."/>
            <person name="Loffler F."/>
        </authorList>
    </citation>
    <scope>NUCLEOTIDE SEQUENCE</scope>
</reference>
<gene>
    <name evidence="1" type="ORF">SDC9_161710</name>
</gene>
<protein>
    <submittedName>
        <fullName evidence="1">Uncharacterized protein</fullName>
    </submittedName>
</protein>
<sequence length="81" mass="8965">MSPANEETWGDNLLTEVLTDGTSGVAQMTFTKDTLVWDILVQDQAENQLVFMGVDFSVAPMENAKLVMMVQDGDYIAAFMQ</sequence>
<name>A0A645FQC6_9ZZZZ</name>
<evidence type="ECO:0000313" key="1">
    <source>
        <dbReference type="EMBL" id="MPN14383.1"/>
    </source>
</evidence>